<dbReference type="EMBL" id="WUAV01000001">
    <property type="protein sequence ID" value="KAF1768878.1"/>
    <property type="molecule type" value="Genomic_DNA"/>
</dbReference>
<sequence length="89" mass="10692">MKIDEQPYSRKRKENEKMDERELGGKRRKMIMCTVQFARQVYRLKQDSLLSIRGTYLFEQLAYSRHNESDGRCERGQVRENESLGADRF</sequence>
<reference evidence="2 3" key="1">
    <citation type="submission" date="2019-12" db="EMBL/GenBank/DDBJ databases">
        <title>Chromosome-level assembly of the Caenorhabditis remanei genome.</title>
        <authorList>
            <person name="Teterina A.A."/>
            <person name="Willis J.H."/>
            <person name="Phillips P.C."/>
        </authorList>
    </citation>
    <scope>NUCLEOTIDE SEQUENCE [LARGE SCALE GENOMIC DNA]</scope>
    <source>
        <strain evidence="2 3">PX506</strain>
        <tissue evidence="2">Whole organism</tissue>
    </source>
</reference>
<evidence type="ECO:0000313" key="2">
    <source>
        <dbReference type="EMBL" id="KAF1768878.1"/>
    </source>
</evidence>
<dbReference type="KEGG" id="crq:GCK72_000691"/>
<dbReference type="AlphaFoldDB" id="A0A6A5HLU7"/>
<feature type="region of interest" description="Disordered" evidence="1">
    <location>
        <begin position="67"/>
        <end position="89"/>
    </location>
</feature>
<dbReference type="GeneID" id="78773146"/>
<evidence type="ECO:0000256" key="1">
    <source>
        <dbReference type="SAM" id="MobiDB-lite"/>
    </source>
</evidence>
<accession>A0A6A5HLU7</accession>
<evidence type="ECO:0000313" key="3">
    <source>
        <dbReference type="Proteomes" id="UP000483820"/>
    </source>
</evidence>
<dbReference type="CTD" id="78773146"/>
<dbReference type="RefSeq" id="XP_053591268.1">
    <property type="nucleotide sequence ID" value="XM_053722623.1"/>
</dbReference>
<protein>
    <submittedName>
        <fullName evidence="2">Uncharacterized protein</fullName>
    </submittedName>
</protein>
<dbReference type="Proteomes" id="UP000483820">
    <property type="component" value="Chromosome I"/>
</dbReference>
<feature type="region of interest" description="Disordered" evidence="1">
    <location>
        <begin position="1"/>
        <end position="25"/>
    </location>
</feature>
<gene>
    <name evidence="2" type="ORF">GCK72_000691</name>
</gene>
<proteinExistence type="predicted"/>
<name>A0A6A5HLU7_CAERE</name>
<comment type="caution">
    <text evidence="2">The sequence shown here is derived from an EMBL/GenBank/DDBJ whole genome shotgun (WGS) entry which is preliminary data.</text>
</comment>
<organism evidence="2 3">
    <name type="scientific">Caenorhabditis remanei</name>
    <name type="common">Caenorhabditis vulgaris</name>
    <dbReference type="NCBI Taxonomy" id="31234"/>
    <lineage>
        <taxon>Eukaryota</taxon>
        <taxon>Metazoa</taxon>
        <taxon>Ecdysozoa</taxon>
        <taxon>Nematoda</taxon>
        <taxon>Chromadorea</taxon>
        <taxon>Rhabditida</taxon>
        <taxon>Rhabditina</taxon>
        <taxon>Rhabditomorpha</taxon>
        <taxon>Rhabditoidea</taxon>
        <taxon>Rhabditidae</taxon>
        <taxon>Peloderinae</taxon>
        <taxon>Caenorhabditis</taxon>
    </lineage>
</organism>